<dbReference type="RefSeq" id="WP_215819673.1">
    <property type="nucleotide sequence ID" value="NZ_JAGSOY010000021.1"/>
</dbReference>
<feature type="transmembrane region" description="Helical" evidence="1">
    <location>
        <begin position="28"/>
        <end position="47"/>
    </location>
</feature>
<comment type="caution">
    <text evidence="2">The sequence shown here is derived from an EMBL/GenBank/DDBJ whole genome shotgun (WGS) entry which is preliminary data.</text>
</comment>
<dbReference type="EMBL" id="JAGSOY010000021">
    <property type="protein sequence ID" value="MBU2711512.1"/>
    <property type="molecule type" value="Genomic_DNA"/>
</dbReference>
<dbReference type="Proteomes" id="UP000690515">
    <property type="component" value="Unassembled WGS sequence"/>
</dbReference>
<proteinExistence type="predicted"/>
<keyword evidence="1" id="KW-1133">Transmembrane helix</keyword>
<evidence type="ECO:0000256" key="1">
    <source>
        <dbReference type="SAM" id="Phobius"/>
    </source>
</evidence>
<name>A0ABS5ZBS8_9GAMM</name>
<evidence type="ECO:0000313" key="2">
    <source>
        <dbReference type="EMBL" id="MBU2711512.1"/>
    </source>
</evidence>
<keyword evidence="1" id="KW-0472">Membrane</keyword>
<sequence length="57" mass="6504">MPNTQAKYPDAATQHFSIVCLSMLHDQFVWMLIVCPAGCAALAVYFFQLQHHYQAFV</sequence>
<organism evidence="2 3">
    <name type="scientific">Zooshikella harenae</name>
    <dbReference type="NCBI Taxonomy" id="2827238"/>
    <lineage>
        <taxon>Bacteria</taxon>
        <taxon>Pseudomonadati</taxon>
        <taxon>Pseudomonadota</taxon>
        <taxon>Gammaproteobacteria</taxon>
        <taxon>Oceanospirillales</taxon>
        <taxon>Zooshikellaceae</taxon>
        <taxon>Zooshikella</taxon>
    </lineage>
</organism>
<accession>A0ABS5ZBS8</accession>
<keyword evidence="3" id="KW-1185">Reference proteome</keyword>
<evidence type="ECO:0000313" key="3">
    <source>
        <dbReference type="Proteomes" id="UP000690515"/>
    </source>
</evidence>
<protein>
    <submittedName>
        <fullName evidence="2">Uncharacterized protein</fullName>
    </submittedName>
</protein>
<reference evidence="2 3" key="1">
    <citation type="submission" date="2021-04" db="EMBL/GenBank/DDBJ databases">
        <authorList>
            <person name="Pira H."/>
            <person name="Risdian C."/>
            <person name="Wink J."/>
        </authorList>
    </citation>
    <scope>NUCLEOTIDE SEQUENCE [LARGE SCALE GENOMIC DNA]</scope>
    <source>
        <strain evidence="2 3">WH53</strain>
    </source>
</reference>
<gene>
    <name evidence="2" type="ORF">KCG35_10615</name>
</gene>
<keyword evidence="1" id="KW-0812">Transmembrane</keyword>